<reference evidence="1" key="1">
    <citation type="submission" date="2015-06" db="EMBL/GenBank/DDBJ databases">
        <authorList>
            <person name="Joergensen T."/>
        </authorList>
    </citation>
    <scope>NUCLEOTIDE SEQUENCE</scope>
    <source>
        <strain evidence="1">RGFK0971</strain>
    </source>
</reference>
<dbReference type="EMBL" id="LN853568">
    <property type="protein sequence ID" value="CRY96187.1"/>
    <property type="molecule type" value="Genomic_DNA"/>
</dbReference>
<organism evidence="1">
    <name type="scientific">uncultured prokaryote</name>
    <dbReference type="NCBI Taxonomy" id="198431"/>
    <lineage>
        <taxon>unclassified sequences</taxon>
        <taxon>environmental samples</taxon>
    </lineage>
</organism>
<dbReference type="AlphaFoldDB" id="A0A0H5QK50"/>
<name>A0A0H5QK50_9ZZZZ</name>
<sequence length="73" mass="7963">MDLTLRVYRSADAHKLTVTARPHTAATLGEFILFEGVTLAGLTDQPTATECLSAAYVLIASAVHERQNRDLLH</sequence>
<accession>A0A0H5QK50</accession>
<protein>
    <submittedName>
        <fullName evidence="1">Uncharacterized protein</fullName>
    </submittedName>
</protein>
<evidence type="ECO:0000313" key="1">
    <source>
        <dbReference type="EMBL" id="CRY96187.1"/>
    </source>
</evidence>
<reference evidence="1" key="2">
    <citation type="submission" date="2015-07" db="EMBL/GenBank/DDBJ databases">
        <title>Plasmids, circular viruses and viroids from rat gut.</title>
        <authorList>
            <person name="Jorgensen T.J."/>
            <person name="Hansen M.A."/>
            <person name="Xu Z."/>
            <person name="Tabak M.A."/>
            <person name="Sorensen S.J."/>
            <person name="Hansen L.H."/>
        </authorList>
    </citation>
    <scope>NUCLEOTIDE SEQUENCE</scope>
    <source>
        <strain evidence="1">RGFK0971</strain>
    </source>
</reference>
<proteinExistence type="predicted"/>